<dbReference type="InterPro" id="IPR036411">
    <property type="entry name" value="TorD-like_sf"/>
</dbReference>
<dbReference type="RefSeq" id="WP_027850789.1">
    <property type="nucleotide sequence ID" value="NZ_BSOR01000026.1"/>
</dbReference>
<dbReference type="Pfam" id="PF02613">
    <property type="entry name" value="Nitrate_red_del"/>
    <property type="match status" value="1"/>
</dbReference>
<sequence length="240" mass="27070">MRSLALLARLLDYPTAELIAAQQEIDEILQNDPSLPDASRPSLIALVDELCSNDLLDSQESYVATFDRGRATSLLLFEHVHGESRDRGQAMVDLMNEYQQAGLEIDTRELPDYLPLFLEFLSTRESEEIFQWLASISHILALVAERLKQRESNYAAIFNTLVALAGEEADWQQLALTVAAEERDDTPEALDKVWEEEMVRFVDDQGASCGESQAVKQRRSDLGKVQPLYVQEPAPRGEFL</sequence>
<dbReference type="Proteomes" id="UP001156682">
    <property type="component" value="Unassembled WGS sequence"/>
</dbReference>
<name>A0ABQ5ZYB8_9GAMM</name>
<dbReference type="Gene3D" id="1.10.3480.10">
    <property type="entry name" value="TorD-like"/>
    <property type="match status" value="1"/>
</dbReference>
<dbReference type="InterPro" id="IPR020945">
    <property type="entry name" value="DMSO/NO3_reduct_chaperone"/>
</dbReference>
<evidence type="ECO:0000313" key="3">
    <source>
        <dbReference type="Proteomes" id="UP001156682"/>
    </source>
</evidence>
<dbReference type="InterPro" id="IPR003765">
    <property type="entry name" value="NO3_reductase_chaperone_NarJ"/>
</dbReference>
<protein>
    <submittedName>
        <fullName evidence="2">Nitrate reductase molybdenum cofactor assembly chaperone</fullName>
    </submittedName>
</protein>
<evidence type="ECO:0000313" key="2">
    <source>
        <dbReference type="EMBL" id="GLR64020.1"/>
    </source>
</evidence>
<dbReference type="PANTHER" id="PTHR43680">
    <property type="entry name" value="NITRATE REDUCTASE MOLYBDENUM COFACTOR ASSEMBLY CHAPERONE"/>
    <property type="match status" value="1"/>
</dbReference>
<keyword evidence="3" id="KW-1185">Reference proteome</keyword>
<dbReference type="EMBL" id="BSOR01000026">
    <property type="protein sequence ID" value="GLR64020.1"/>
    <property type="molecule type" value="Genomic_DNA"/>
</dbReference>
<dbReference type="PANTHER" id="PTHR43680:SF2">
    <property type="entry name" value="NITRATE REDUCTASE MOLYBDENUM COFACTOR ASSEMBLY CHAPERONE NARJ"/>
    <property type="match status" value="1"/>
</dbReference>
<organism evidence="2 3">
    <name type="scientific">Marinospirillum insulare</name>
    <dbReference type="NCBI Taxonomy" id="217169"/>
    <lineage>
        <taxon>Bacteria</taxon>
        <taxon>Pseudomonadati</taxon>
        <taxon>Pseudomonadota</taxon>
        <taxon>Gammaproteobacteria</taxon>
        <taxon>Oceanospirillales</taxon>
        <taxon>Oceanospirillaceae</taxon>
        <taxon>Marinospirillum</taxon>
    </lineage>
</organism>
<comment type="caution">
    <text evidence="2">The sequence shown here is derived from an EMBL/GenBank/DDBJ whole genome shotgun (WGS) entry which is preliminary data.</text>
</comment>
<reference evidence="3" key="1">
    <citation type="journal article" date="2019" name="Int. J. Syst. Evol. Microbiol.">
        <title>The Global Catalogue of Microorganisms (GCM) 10K type strain sequencing project: providing services to taxonomists for standard genome sequencing and annotation.</title>
        <authorList>
            <consortium name="The Broad Institute Genomics Platform"/>
            <consortium name="The Broad Institute Genome Sequencing Center for Infectious Disease"/>
            <person name="Wu L."/>
            <person name="Ma J."/>
        </authorList>
    </citation>
    <scope>NUCLEOTIDE SEQUENCE [LARGE SCALE GENOMIC DNA]</scope>
    <source>
        <strain evidence="3">NBRC 100033</strain>
    </source>
</reference>
<proteinExistence type="predicted"/>
<evidence type="ECO:0000256" key="1">
    <source>
        <dbReference type="ARBA" id="ARBA00023063"/>
    </source>
</evidence>
<dbReference type="SUPFAM" id="SSF89155">
    <property type="entry name" value="TorD-like"/>
    <property type="match status" value="1"/>
</dbReference>
<gene>
    <name evidence="2" type="primary">narJ</name>
    <name evidence="2" type="ORF">GCM10007878_14580</name>
</gene>
<keyword evidence="1" id="KW-0534">Nitrate assimilation</keyword>
<accession>A0ABQ5ZYB8</accession>
<dbReference type="NCBIfam" id="TIGR00684">
    <property type="entry name" value="narJ"/>
    <property type="match status" value="1"/>
</dbReference>